<dbReference type="InterPro" id="IPR027417">
    <property type="entry name" value="P-loop_NTPase"/>
</dbReference>
<reference evidence="4" key="1">
    <citation type="submission" date="2017-11" db="EMBL/GenBank/DDBJ databases">
        <title>The draft genome sequence of Chromatocurvus sp. F02.</title>
        <authorList>
            <person name="Du Z.-J."/>
            <person name="Chang Y.-Q."/>
        </authorList>
    </citation>
    <scope>NUCLEOTIDE SEQUENCE [LARGE SCALE GENOMIC DNA]</scope>
    <source>
        <strain evidence="4">F02</strain>
    </source>
</reference>
<evidence type="ECO:0000313" key="3">
    <source>
        <dbReference type="EMBL" id="PLW82486.1"/>
    </source>
</evidence>
<feature type="coiled-coil region" evidence="1">
    <location>
        <begin position="465"/>
        <end position="525"/>
    </location>
</feature>
<dbReference type="InterPro" id="IPR041685">
    <property type="entry name" value="AAA_GajA/Old/RecF-like"/>
</dbReference>
<dbReference type="AlphaFoldDB" id="A0A2N5Y261"/>
<evidence type="ECO:0000259" key="2">
    <source>
        <dbReference type="Pfam" id="PF13175"/>
    </source>
</evidence>
<feature type="coiled-coil region" evidence="1">
    <location>
        <begin position="554"/>
        <end position="595"/>
    </location>
</feature>
<evidence type="ECO:0000313" key="4">
    <source>
        <dbReference type="Proteomes" id="UP000234845"/>
    </source>
</evidence>
<dbReference type="SUPFAM" id="SSF52540">
    <property type="entry name" value="P-loop containing nucleoside triphosphate hydrolases"/>
    <property type="match status" value="1"/>
</dbReference>
<dbReference type="Proteomes" id="UP000234845">
    <property type="component" value="Unassembled WGS sequence"/>
</dbReference>
<protein>
    <recommendedName>
        <fullName evidence="2">Endonuclease GajA/Old nuclease/RecF-like AAA domain-containing protein</fullName>
    </recommendedName>
</protein>
<gene>
    <name evidence="3" type="ORF">CWI75_12095</name>
</gene>
<evidence type="ECO:0000256" key="1">
    <source>
        <dbReference type="SAM" id="Coils"/>
    </source>
</evidence>
<dbReference type="RefSeq" id="WP_101521738.1">
    <property type="nucleotide sequence ID" value="NZ_PKLZ01000008.1"/>
</dbReference>
<keyword evidence="1" id="KW-0175">Coiled coil</keyword>
<name>A0A2N5Y261_9GAMM</name>
<feature type="coiled-coil region" evidence="1">
    <location>
        <begin position="198"/>
        <end position="225"/>
    </location>
</feature>
<comment type="caution">
    <text evidence="3">The sequence shown here is derived from an EMBL/GenBank/DDBJ whole genome shotgun (WGS) entry which is preliminary data.</text>
</comment>
<dbReference type="OrthoDB" id="9764467at2"/>
<feature type="domain" description="Endonuclease GajA/Old nuclease/RecF-like AAA" evidence="2">
    <location>
        <begin position="1"/>
        <end position="68"/>
    </location>
</feature>
<dbReference type="Gene3D" id="3.40.50.300">
    <property type="entry name" value="P-loop containing nucleotide triphosphate hydrolases"/>
    <property type="match status" value="2"/>
</dbReference>
<dbReference type="EMBL" id="PKLZ01000008">
    <property type="protein sequence ID" value="PLW82486.1"/>
    <property type="molecule type" value="Genomic_DNA"/>
</dbReference>
<accession>A0A2N5Y261</accession>
<keyword evidence="4" id="KW-1185">Reference proteome</keyword>
<dbReference type="PANTHER" id="PTHR41259">
    <property type="entry name" value="DOUBLE-STRAND BREAK REPAIR RAD50 ATPASE, PUTATIVE-RELATED"/>
    <property type="match status" value="1"/>
</dbReference>
<dbReference type="PANTHER" id="PTHR41259:SF1">
    <property type="entry name" value="DOUBLE-STRAND BREAK REPAIR RAD50 ATPASE, PUTATIVE-RELATED"/>
    <property type="match status" value="1"/>
</dbReference>
<proteinExistence type="predicted"/>
<dbReference type="Pfam" id="PF13175">
    <property type="entry name" value="AAA_15"/>
    <property type="match status" value="1"/>
</dbReference>
<organism evidence="3 4">
    <name type="scientific">Kineobactrum sediminis</name>
    <dbReference type="NCBI Taxonomy" id="1905677"/>
    <lineage>
        <taxon>Bacteria</taxon>
        <taxon>Pseudomonadati</taxon>
        <taxon>Pseudomonadota</taxon>
        <taxon>Gammaproteobacteria</taxon>
        <taxon>Cellvibrionales</taxon>
        <taxon>Halieaceae</taxon>
        <taxon>Kineobactrum</taxon>
    </lineage>
</organism>
<sequence>MKLLELTLRNWRGVSETSIRFAEGVTLIEGDNEIGKSSLVEALRMLFREQDSSKKKGVKAVQPVGTDVGSFVEAEVRCGEYHFIYSKTYNKKTATELRILEPVQEQLVGGDAHNRAWGILEGAIDIALWDALLVEQGKEIGGVKLSDSDGLARALDSAAGGAGASGEESALYDAVQAEYGRYFTRTGKPRFGSEQEQVQEYANRVERLGEQLRELEDDVHRFESISADIQRLQRSLPVLEQSLEEQGVRWQAISSLQARLAAKEEEGKPLRQLLANAETELARRHQAVADISRRRAVLGERREQLQPLAQKVAELEANVKAGAELLKTLHGQRSSLRQTVAQARQDADYLSDSAELSRLQQLLEQVSTRRKEVSTLHKALADVRIDSAGRKAVQAAASAVEVACKTRDNAATRLTIAAYRDAQFVLNDEPVSIVAGEQISRSLAETLAIDIPELALMTIAPTAGTSELAAEVAAQQRQLDELLARYQVPDVEAAISADEYREDASRSLRAARQRLEDTLQGADEEILRDHVVRLRQACEGYPGLRGLASLPTSSSDVANRLEQANEALEAVDAELEQENTQLEQQREALAQEQAAQLGASTEVNALDSVLQEKETMLASERNAAPDAALEERVAAHAEKVDAINRELQELRQQLRVQDPDTAKVLLDNATQACRRAGKDLIDRQQEQAIIRSRLDRAQANGLFEEREAAEQALAEAREQLCATERRASAVQLLWRTLNEHRDASRQAYVRPLQEGIQSLGKIVFGHDFEVALDEDWTILSCTRNGRTVPFESLSVGAREQLGIITRLAAARIIADSGGVPVIIDDALGFADPTRLQGMGAVIAAAGRDTQVVILTCTPGRFMYVGDVGVVRL</sequence>